<reference evidence="4 6" key="2">
    <citation type="journal article" date="2018" name="Plant J.">
        <title>The Physcomitrella patens chromosome-scale assembly reveals moss genome structure and evolution.</title>
        <authorList>
            <person name="Lang D."/>
            <person name="Ullrich K.K."/>
            <person name="Murat F."/>
            <person name="Fuchs J."/>
            <person name="Jenkins J."/>
            <person name="Haas F.B."/>
            <person name="Piednoel M."/>
            <person name="Gundlach H."/>
            <person name="Van Bel M."/>
            <person name="Meyberg R."/>
            <person name="Vives C."/>
            <person name="Morata J."/>
            <person name="Symeonidi A."/>
            <person name="Hiss M."/>
            <person name="Muchero W."/>
            <person name="Kamisugi Y."/>
            <person name="Saleh O."/>
            <person name="Blanc G."/>
            <person name="Decker E.L."/>
            <person name="van Gessel N."/>
            <person name="Grimwood J."/>
            <person name="Hayes R.D."/>
            <person name="Graham S.W."/>
            <person name="Gunter L.E."/>
            <person name="McDaniel S.F."/>
            <person name="Hoernstein S.N.W."/>
            <person name="Larsson A."/>
            <person name="Li F.W."/>
            <person name="Perroud P.F."/>
            <person name="Phillips J."/>
            <person name="Ranjan P."/>
            <person name="Rokshar D.S."/>
            <person name="Rothfels C.J."/>
            <person name="Schneider L."/>
            <person name="Shu S."/>
            <person name="Stevenson D.W."/>
            <person name="Thummler F."/>
            <person name="Tillich M."/>
            <person name="Villarreal Aguilar J.C."/>
            <person name="Widiez T."/>
            <person name="Wong G.K."/>
            <person name="Wymore A."/>
            <person name="Zhang Y."/>
            <person name="Zimmer A.D."/>
            <person name="Quatrano R.S."/>
            <person name="Mayer K.F.X."/>
            <person name="Goodstein D."/>
            <person name="Casacuberta J.M."/>
            <person name="Vandepoele K."/>
            <person name="Reski R."/>
            <person name="Cuming A.C."/>
            <person name="Tuskan G.A."/>
            <person name="Maumus F."/>
            <person name="Salse J."/>
            <person name="Schmutz J."/>
            <person name="Rensing S.A."/>
        </authorList>
    </citation>
    <scope>NUCLEOTIDE SEQUENCE [LARGE SCALE GENOMIC DNA]</scope>
    <source>
        <strain evidence="5 6">cv. Gransden 2004</strain>
    </source>
</reference>
<evidence type="ECO:0000256" key="1">
    <source>
        <dbReference type="ARBA" id="ARBA00023175"/>
    </source>
</evidence>
<sequence length="51" mass="5765">MARVMPVNKEEATNMVQKLSNDSLLLGDQQFTFDFVAVETKSQEPVFEMVA</sequence>
<organism evidence="4">
    <name type="scientific">Physcomitrium patens</name>
    <name type="common">Spreading-leaved earth moss</name>
    <name type="synonym">Physcomitrella patens</name>
    <dbReference type="NCBI Taxonomy" id="3218"/>
    <lineage>
        <taxon>Eukaryota</taxon>
        <taxon>Viridiplantae</taxon>
        <taxon>Streptophyta</taxon>
        <taxon>Embryophyta</taxon>
        <taxon>Bryophyta</taxon>
        <taxon>Bryophytina</taxon>
        <taxon>Bryopsida</taxon>
        <taxon>Funariidae</taxon>
        <taxon>Funariales</taxon>
        <taxon>Funariaceae</taxon>
        <taxon>Physcomitrium</taxon>
    </lineage>
</organism>
<reference evidence="5" key="3">
    <citation type="submission" date="2020-12" db="UniProtKB">
        <authorList>
            <consortium name="EnsemblPlants"/>
        </authorList>
    </citation>
    <scope>IDENTIFICATION</scope>
</reference>
<dbReference type="InterPro" id="IPR001752">
    <property type="entry name" value="Kinesin_motor_dom"/>
</dbReference>
<dbReference type="Gramene" id="Pp3c22_7150V3.1">
    <property type="protein sequence ID" value="PAC:32904435.CDS.1"/>
    <property type="gene ID" value="Pp3c22_7150"/>
</dbReference>
<dbReference type="AlphaFoldDB" id="A0A2K1IMJ8"/>
<proteinExistence type="inferred from homology"/>
<dbReference type="GO" id="GO:0003777">
    <property type="term" value="F:microtubule motor activity"/>
    <property type="evidence" value="ECO:0007669"/>
    <property type="project" value="InterPro"/>
</dbReference>
<dbReference type="EMBL" id="ABEU02000022">
    <property type="protein sequence ID" value="PNR30500.1"/>
    <property type="molecule type" value="Genomic_DNA"/>
</dbReference>
<dbReference type="GO" id="GO:0007018">
    <property type="term" value="P:microtubule-based movement"/>
    <property type="evidence" value="ECO:0007669"/>
    <property type="project" value="InterPro"/>
</dbReference>
<evidence type="ECO:0000313" key="4">
    <source>
        <dbReference type="EMBL" id="PNR30500.1"/>
    </source>
</evidence>
<name>A0A2K1IMJ8_PHYPA</name>
<comment type="similarity">
    <text evidence="2">Belongs to the TRAFAC class myosin-kinesin ATPase superfamily. Kinesin family.</text>
</comment>
<dbReference type="Gramene" id="Pp3c22_7150V3.2">
    <property type="protein sequence ID" value="PAC:32904436.CDS.1"/>
    <property type="gene ID" value="Pp3c22_7150"/>
</dbReference>
<accession>A0A2K1IMJ8</accession>
<dbReference type="EnsemblPlants" id="Pp3c22_7150V3.2">
    <property type="protein sequence ID" value="PAC:32904436.CDS.1"/>
    <property type="gene ID" value="Pp3c22_7150"/>
</dbReference>
<protein>
    <recommendedName>
        <fullName evidence="3">Kinesin motor domain-containing protein</fullName>
    </recommendedName>
</protein>
<gene>
    <name evidence="4" type="ORF">PHYPA_026816</name>
</gene>
<evidence type="ECO:0000256" key="2">
    <source>
        <dbReference type="PROSITE-ProRule" id="PRU00283"/>
    </source>
</evidence>
<dbReference type="GO" id="GO:0005524">
    <property type="term" value="F:ATP binding"/>
    <property type="evidence" value="ECO:0007669"/>
    <property type="project" value="InterPro"/>
</dbReference>
<evidence type="ECO:0000313" key="6">
    <source>
        <dbReference type="Proteomes" id="UP000006727"/>
    </source>
</evidence>
<feature type="domain" description="Kinesin motor" evidence="3">
    <location>
        <begin position="1"/>
        <end position="51"/>
    </location>
</feature>
<reference evidence="4 6" key="1">
    <citation type="journal article" date="2008" name="Science">
        <title>The Physcomitrella genome reveals evolutionary insights into the conquest of land by plants.</title>
        <authorList>
            <person name="Rensing S."/>
            <person name="Lang D."/>
            <person name="Zimmer A."/>
            <person name="Terry A."/>
            <person name="Salamov A."/>
            <person name="Shapiro H."/>
            <person name="Nishiyama T."/>
            <person name="Perroud P.-F."/>
            <person name="Lindquist E."/>
            <person name="Kamisugi Y."/>
            <person name="Tanahashi T."/>
            <person name="Sakakibara K."/>
            <person name="Fujita T."/>
            <person name="Oishi K."/>
            <person name="Shin-I T."/>
            <person name="Kuroki Y."/>
            <person name="Toyoda A."/>
            <person name="Suzuki Y."/>
            <person name="Hashimoto A."/>
            <person name="Yamaguchi K."/>
            <person name="Sugano A."/>
            <person name="Kohara Y."/>
            <person name="Fujiyama A."/>
            <person name="Anterola A."/>
            <person name="Aoki S."/>
            <person name="Ashton N."/>
            <person name="Barbazuk W.B."/>
            <person name="Barker E."/>
            <person name="Bennetzen J."/>
            <person name="Bezanilla M."/>
            <person name="Blankenship R."/>
            <person name="Cho S.H."/>
            <person name="Dutcher S."/>
            <person name="Estelle M."/>
            <person name="Fawcett J.A."/>
            <person name="Gundlach H."/>
            <person name="Hanada K."/>
            <person name="Heyl A."/>
            <person name="Hicks K.A."/>
            <person name="Hugh J."/>
            <person name="Lohr M."/>
            <person name="Mayer K."/>
            <person name="Melkozernov A."/>
            <person name="Murata T."/>
            <person name="Nelson D."/>
            <person name="Pils B."/>
            <person name="Prigge M."/>
            <person name="Reiss B."/>
            <person name="Renner T."/>
            <person name="Rombauts S."/>
            <person name="Rushton P."/>
            <person name="Sanderfoot A."/>
            <person name="Schween G."/>
            <person name="Shiu S.-H."/>
            <person name="Stueber K."/>
            <person name="Theodoulou F.L."/>
            <person name="Tu H."/>
            <person name="Van de Peer Y."/>
            <person name="Verrier P.J."/>
            <person name="Waters E."/>
            <person name="Wood A."/>
            <person name="Yang L."/>
            <person name="Cove D."/>
            <person name="Cuming A."/>
            <person name="Hasebe M."/>
            <person name="Lucas S."/>
            <person name="Mishler D.B."/>
            <person name="Reski R."/>
            <person name="Grigoriev I."/>
            <person name="Quatrano R.S."/>
            <person name="Boore J.L."/>
        </authorList>
    </citation>
    <scope>NUCLEOTIDE SEQUENCE [LARGE SCALE GENOMIC DNA]</scope>
    <source>
        <strain evidence="5 6">cv. Gransden 2004</strain>
    </source>
</reference>
<evidence type="ECO:0000313" key="5">
    <source>
        <dbReference type="EnsemblPlants" id="PAC:32904435.CDS.1"/>
    </source>
</evidence>
<keyword evidence="6" id="KW-1185">Reference proteome</keyword>
<dbReference type="EnsemblPlants" id="Pp3c22_7150V3.1">
    <property type="protein sequence ID" value="PAC:32904435.CDS.1"/>
    <property type="gene ID" value="Pp3c22_7150"/>
</dbReference>
<evidence type="ECO:0000259" key="3">
    <source>
        <dbReference type="PROSITE" id="PS50067"/>
    </source>
</evidence>
<comment type="caution">
    <text evidence="2">Lacks conserved residue(s) required for the propagation of feature annotation.</text>
</comment>
<dbReference type="InParanoid" id="A0A2K1IMJ8"/>
<keyword evidence="1" id="KW-0505">Motor protein</keyword>
<dbReference type="PROSITE" id="PS50067">
    <property type="entry name" value="KINESIN_MOTOR_2"/>
    <property type="match status" value="1"/>
</dbReference>
<dbReference type="GO" id="GO:0008017">
    <property type="term" value="F:microtubule binding"/>
    <property type="evidence" value="ECO:0007669"/>
    <property type="project" value="InterPro"/>
</dbReference>
<dbReference type="Proteomes" id="UP000006727">
    <property type="component" value="Chromosome 22"/>
</dbReference>